<dbReference type="Pfam" id="PF01869">
    <property type="entry name" value="BcrAD_BadFG"/>
    <property type="match status" value="1"/>
</dbReference>
<keyword evidence="2" id="KW-0479">Metal-binding</keyword>
<dbReference type="InterPro" id="IPR008275">
    <property type="entry name" value="CoA_E_activase_dom"/>
</dbReference>
<evidence type="ECO:0000256" key="2">
    <source>
        <dbReference type="ARBA" id="ARBA00022723"/>
    </source>
</evidence>
<comment type="cofactor">
    <cofactor evidence="1">
        <name>[4Fe-4S] cluster</name>
        <dbReference type="ChEBI" id="CHEBI:49883"/>
    </cofactor>
</comment>
<dbReference type="CDD" id="cd24036">
    <property type="entry name" value="ASKHA_NBD_BcrAD_BadFG_HgdC_HadI"/>
    <property type="match status" value="1"/>
</dbReference>
<dbReference type="InterPro" id="IPR002731">
    <property type="entry name" value="ATPase_BadF"/>
</dbReference>
<comment type="caution">
    <text evidence="6">The sequence shown here is derived from an EMBL/GenBank/DDBJ whole genome shotgun (WGS) entry which is preliminary data.</text>
</comment>
<dbReference type="PANTHER" id="PTHR32329">
    <property type="entry name" value="BIFUNCTIONAL PROTEIN [INCLUDES 2-HYDROXYACYL-COA DEHYDRATASE (N-TER) AND ITS ACTIVATOR DOMAIN (C_TERM)-RELATED"/>
    <property type="match status" value="1"/>
</dbReference>
<evidence type="ECO:0000259" key="5">
    <source>
        <dbReference type="Pfam" id="PF01869"/>
    </source>
</evidence>
<evidence type="ECO:0000313" key="7">
    <source>
        <dbReference type="Proteomes" id="UP001594351"/>
    </source>
</evidence>
<dbReference type="InterPro" id="IPR051805">
    <property type="entry name" value="Dehydratase_Activator_Redct"/>
</dbReference>
<feature type="domain" description="ATPase BadF/BadG/BcrA/BcrD type" evidence="5">
    <location>
        <begin position="7"/>
        <end position="258"/>
    </location>
</feature>
<evidence type="ECO:0000313" key="6">
    <source>
        <dbReference type="EMBL" id="MFC1849797.1"/>
    </source>
</evidence>
<dbReference type="Proteomes" id="UP001594351">
    <property type="component" value="Unassembled WGS sequence"/>
</dbReference>
<dbReference type="PANTHER" id="PTHR32329:SF2">
    <property type="entry name" value="BIFUNCTIONAL PROTEIN [INCLUDES 2-HYDROXYACYL-COA DEHYDRATASE (N-TER) AND ITS ACTIVATOR DOMAIN (C_TERM)"/>
    <property type="match status" value="1"/>
</dbReference>
<evidence type="ECO:0000256" key="3">
    <source>
        <dbReference type="ARBA" id="ARBA00023004"/>
    </source>
</evidence>
<dbReference type="SUPFAM" id="SSF53067">
    <property type="entry name" value="Actin-like ATPase domain"/>
    <property type="match status" value="1"/>
</dbReference>
<keyword evidence="3" id="KW-0408">Iron</keyword>
<dbReference type="NCBIfam" id="TIGR00241">
    <property type="entry name" value="CoA_E_activ"/>
    <property type="match status" value="1"/>
</dbReference>
<reference evidence="6 7" key="1">
    <citation type="submission" date="2024-09" db="EMBL/GenBank/DDBJ databases">
        <title>Laminarin stimulates single cell rates of sulfate reduction while oxygen inhibits transcriptomic activity in coastal marine sediment.</title>
        <authorList>
            <person name="Lindsay M."/>
            <person name="Orcutt B."/>
            <person name="Emerson D."/>
            <person name="Stepanauskas R."/>
            <person name="D'Angelo T."/>
        </authorList>
    </citation>
    <scope>NUCLEOTIDE SEQUENCE [LARGE SCALE GENOMIC DNA]</scope>
    <source>
        <strain evidence="6">SAG AM-311-K15</strain>
    </source>
</reference>
<protein>
    <submittedName>
        <fullName evidence="6">Acyl-CoA dehydratase activase</fullName>
    </submittedName>
</protein>
<sequence>MALFFCGCDVGSMYGKAVVVDEKGTLLGSSIVRSKIDPEETSLLTIDESIKNISEIKHYTDFAYLVGTGYGRNKVPFADENISEISCHALGVFITDPGIRTIIDIGGQDIKGISVDTDGTVASFSMNDKCAAGTGRFFENMAATFELSLSEFSDLSLKAKSVVPITSQCSVFAESEVISLVAEKNAREDIAAGIQLSVAKRCLTMLRRAGIKPDITMTGGCAKNIGLKKALEEVLKTRIVVLKTDPQLMGALGAAEFARKKGMVKKGE</sequence>
<dbReference type="Gene3D" id="3.30.420.40">
    <property type="match status" value="2"/>
</dbReference>
<dbReference type="EMBL" id="JBHPBY010000060">
    <property type="protein sequence ID" value="MFC1849797.1"/>
    <property type="molecule type" value="Genomic_DNA"/>
</dbReference>
<name>A0ABV6YUF0_UNCC1</name>
<dbReference type="InterPro" id="IPR043129">
    <property type="entry name" value="ATPase_NBD"/>
</dbReference>
<keyword evidence="7" id="KW-1185">Reference proteome</keyword>
<proteinExistence type="predicted"/>
<evidence type="ECO:0000256" key="4">
    <source>
        <dbReference type="ARBA" id="ARBA00023014"/>
    </source>
</evidence>
<organism evidence="6 7">
    <name type="scientific">candidate division CSSED10-310 bacterium</name>
    <dbReference type="NCBI Taxonomy" id="2855610"/>
    <lineage>
        <taxon>Bacteria</taxon>
        <taxon>Bacteria division CSSED10-310</taxon>
    </lineage>
</organism>
<gene>
    <name evidence="6" type="ORF">ACFL27_06275</name>
</gene>
<evidence type="ECO:0000256" key="1">
    <source>
        <dbReference type="ARBA" id="ARBA00001966"/>
    </source>
</evidence>
<accession>A0ABV6YUF0</accession>
<keyword evidence="4" id="KW-0411">Iron-sulfur</keyword>